<dbReference type="GeneID" id="20091813"/>
<proteinExistence type="predicted"/>
<evidence type="ECO:0000256" key="1">
    <source>
        <dbReference type="SAM" id="MobiDB-lite"/>
    </source>
</evidence>
<name>A0A024T8Z4_9STRA</name>
<dbReference type="RefSeq" id="XP_008880913.1">
    <property type="nucleotide sequence ID" value="XM_008882691.1"/>
</dbReference>
<organism evidence="2">
    <name type="scientific">Aphanomyces invadans</name>
    <dbReference type="NCBI Taxonomy" id="157072"/>
    <lineage>
        <taxon>Eukaryota</taxon>
        <taxon>Sar</taxon>
        <taxon>Stramenopiles</taxon>
        <taxon>Oomycota</taxon>
        <taxon>Saprolegniomycetes</taxon>
        <taxon>Saprolegniales</taxon>
        <taxon>Verrucalvaceae</taxon>
        <taxon>Aphanomyces</taxon>
    </lineage>
</organism>
<dbReference type="AlphaFoldDB" id="A0A024T8Z4"/>
<reference evidence="2" key="1">
    <citation type="submission" date="2013-12" db="EMBL/GenBank/DDBJ databases">
        <title>The Genome Sequence of Aphanomyces invadans NJM9701.</title>
        <authorList>
            <consortium name="The Broad Institute Genomics Platform"/>
            <person name="Russ C."/>
            <person name="Tyler B."/>
            <person name="van West P."/>
            <person name="Dieguez-Uribeondo J."/>
            <person name="Young S.K."/>
            <person name="Zeng Q."/>
            <person name="Gargeya S."/>
            <person name="Fitzgerald M."/>
            <person name="Abouelleil A."/>
            <person name="Alvarado L."/>
            <person name="Chapman S.B."/>
            <person name="Gainer-Dewar J."/>
            <person name="Goldberg J."/>
            <person name="Griggs A."/>
            <person name="Gujja S."/>
            <person name="Hansen M."/>
            <person name="Howarth C."/>
            <person name="Imamovic A."/>
            <person name="Ireland A."/>
            <person name="Larimer J."/>
            <person name="McCowan C."/>
            <person name="Murphy C."/>
            <person name="Pearson M."/>
            <person name="Poon T.W."/>
            <person name="Priest M."/>
            <person name="Roberts A."/>
            <person name="Saif S."/>
            <person name="Shea T."/>
            <person name="Sykes S."/>
            <person name="Wortman J."/>
            <person name="Nusbaum C."/>
            <person name="Birren B."/>
        </authorList>
    </citation>
    <scope>NUCLEOTIDE SEQUENCE [LARGE SCALE GENOMIC DNA]</scope>
    <source>
        <strain evidence="2">NJM9701</strain>
    </source>
</reference>
<dbReference type="EMBL" id="KI914037">
    <property type="protein sequence ID" value="ETV90439.1"/>
    <property type="molecule type" value="Genomic_DNA"/>
</dbReference>
<accession>A0A024T8Z4</accession>
<feature type="region of interest" description="Disordered" evidence="1">
    <location>
        <begin position="28"/>
        <end position="63"/>
    </location>
</feature>
<sequence length="63" mass="6995">MSCSHPGSVHDLTILHLRQAIQKAMLEKTPEELLRPDHGELSTQARPAWNPPKAASSEWHVGC</sequence>
<gene>
    <name evidence="2" type="ORF">H310_14763</name>
</gene>
<protein>
    <submittedName>
        <fullName evidence="2">Uncharacterized protein</fullName>
    </submittedName>
</protein>
<evidence type="ECO:0000313" key="2">
    <source>
        <dbReference type="EMBL" id="ETV90439.1"/>
    </source>
</evidence>
<dbReference type="VEuPathDB" id="FungiDB:H310_14763"/>
<feature type="compositionally biased region" description="Basic and acidic residues" evidence="1">
    <location>
        <begin position="28"/>
        <end position="40"/>
    </location>
</feature>